<dbReference type="EMBL" id="CABHML010000013">
    <property type="protein sequence ID" value="VUW82216.1"/>
    <property type="molecule type" value="Genomic_DNA"/>
</dbReference>
<dbReference type="AlphaFoldDB" id="A0A564RVI4"/>
<keyword evidence="4 5" id="KW-0472">Membrane</keyword>
<dbReference type="GO" id="GO:0005886">
    <property type="term" value="C:plasma membrane"/>
    <property type="evidence" value="ECO:0007669"/>
    <property type="project" value="UniProtKB-SubCell"/>
</dbReference>
<evidence type="ECO:0000313" key="9">
    <source>
        <dbReference type="Proteomes" id="UP000319252"/>
    </source>
</evidence>
<dbReference type="SUPFAM" id="SSF161098">
    <property type="entry name" value="MetI-like"/>
    <property type="match status" value="2"/>
</dbReference>
<feature type="domain" description="ABC transmembrane type-1" evidence="7">
    <location>
        <begin position="395"/>
        <end position="581"/>
    </location>
</feature>
<dbReference type="GO" id="GO:0055085">
    <property type="term" value="P:transmembrane transport"/>
    <property type="evidence" value="ECO:0007669"/>
    <property type="project" value="InterPro"/>
</dbReference>
<feature type="transmembrane region" description="Helical" evidence="5">
    <location>
        <begin position="505"/>
        <end position="526"/>
    </location>
</feature>
<feature type="transmembrane region" description="Helical" evidence="5">
    <location>
        <begin position="205"/>
        <end position="224"/>
    </location>
</feature>
<evidence type="ECO:0000313" key="8">
    <source>
        <dbReference type="EMBL" id="VUW82216.1"/>
    </source>
</evidence>
<evidence type="ECO:0000256" key="3">
    <source>
        <dbReference type="ARBA" id="ARBA00022989"/>
    </source>
</evidence>
<keyword evidence="3 5" id="KW-1133">Transmembrane helix</keyword>
<evidence type="ECO:0000256" key="5">
    <source>
        <dbReference type="RuleBase" id="RU363032"/>
    </source>
</evidence>
<gene>
    <name evidence="8" type="primary">ssuC</name>
    <name evidence="8" type="ORF">BLONGUMMC1_00512</name>
</gene>
<feature type="transmembrane region" description="Helical" evidence="5">
    <location>
        <begin position="255"/>
        <end position="277"/>
    </location>
</feature>
<feature type="transmembrane region" description="Helical" evidence="5">
    <location>
        <begin position="38"/>
        <end position="58"/>
    </location>
</feature>
<dbReference type="CDD" id="cd06261">
    <property type="entry name" value="TM_PBP2"/>
    <property type="match status" value="2"/>
</dbReference>
<protein>
    <submittedName>
        <fullName evidence="8">Aliphatic sulfonates transport permease protein SsuC</fullName>
    </submittedName>
</protein>
<feature type="transmembrane region" description="Helical" evidence="5">
    <location>
        <begin position="149"/>
        <end position="169"/>
    </location>
</feature>
<reference evidence="8 9" key="1">
    <citation type="submission" date="2019-07" db="EMBL/GenBank/DDBJ databases">
        <authorList>
            <person name="Chang H.-W."/>
            <person name="Raman A."/>
            <person name="Venkatesh S."/>
            <person name="Gehrig J."/>
        </authorList>
    </citation>
    <scope>NUCLEOTIDE SEQUENCE [LARGE SCALE GENOMIC DNA]</scope>
    <source>
        <strain evidence="8">B.longum_ssp_infantis_4</strain>
    </source>
</reference>
<dbReference type="InterPro" id="IPR000515">
    <property type="entry name" value="MetI-like"/>
</dbReference>
<keyword evidence="5" id="KW-0813">Transport</keyword>
<comment type="similarity">
    <text evidence="5">Belongs to the binding-protein-dependent transport system permease family.</text>
</comment>
<feature type="region of interest" description="Disordered" evidence="6">
    <location>
        <begin position="1"/>
        <end position="23"/>
    </location>
</feature>
<evidence type="ECO:0000256" key="6">
    <source>
        <dbReference type="SAM" id="MobiDB-lite"/>
    </source>
</evidence>
<sequence>MTMFSFNRVDARPDASARNPSTAASDRQPFAVRLASDVLVAAGILALFGLIAWILPAIGEPIGPKGVPSQVSTNLADLPYYALRSVFRMFVALFFSLVFTFIYGTAAARCRRLSRVLIPLLDILQSVPILGFLSATITIWMVLFPGSMLGVEAASIFAIFTSQAWNMAFSFTRSLTSEPTELDEAARSLQLTRWQRFWTLDVPNAMIPLLWNCMMSVGGGWFFLTASEMISVNNRTYALPGIGSFVAQAAAEENLAAICWAIVTMVLVVLLIDVLLWKPLTAWAEKFRITQSESAVRKTSVVLTIIRQSHIDEMVAWLFRPVGDLFDTLTRPLGRTGGRWAADVKSARSRALDVVFTVLVLAACAFGLVQLMLVIHRDAGFGELGQAFVLGMVTFLRVALLTLACSVIWVPIGAMIGMNPRVSRFMQPIVQVLASFPSNFTFPFVTLWFVACSVDINWGSILLMALGTQWYILFNVIAGASQIPDDLREMTRSFQLGRRQRWRDLILPAVFGSWVTGGITAAGGAWNASIVSEIVSYGRHTLTASGLGAYIAEATESGNTVKTIIGVTVMSVFVVAVNRLFWNPLQRMAERRFTLN</sequence>
<feature type="transmembrane region" description="Helical" evidence="5">
    <location>
        <begin position="116"/>
        <end position="143"/>
    </location>
</feature>
<feature type="transmembrane region" description="Helical" evidence="5">
    <location>
        <begin position="563"/>
        <end position="582"/>
    </location>
</feature>
<feature type="transmembrane region" description="Helical" evidence="5">
    <location>
        <begin position="354"/>
        <end position="375"/>
    </location>
</feature>
<dbReference type="Gene3D" id="1.10.3720.10">
    <property type="entry name" value="MetI-like"/>
    <property type="match status" value="2"/>
</dbReference>
<dbReference type="PANTHER" id="PTHR42744">
    <property type="entry name" value="BINDING-PROTEIN-DEPENDENT TRANSPORT SYSTEMS INNER MEMBRANE COMPONENT"/>
    <property type="match status" value="1"/>
</dbReference>
<dbReference type="RefSeq" id="WP_154049997.1">
    <property type="nucleotide sequence ID" value="NZ_CABHML010000013.1"/>
</dbReference>
<feature type="transmembrane region" description="Helical" evidence="5">
    <location>
        <begin position="395"/>
        <end position="417"/>
    </location>
</feature>
<feature type="domain" description="ABC transmembrane type-1" evidence="7">
    <location>
        <begin position="82"/>
        <end position="276"/>
    </location>
</feature>
<feature type="transmembrane region" description="Helical" evidence="5">
    <location>
        <begin position="78"/>
        <end position="104"/>
    </location>
</feature>
<dbReference type="PROSITE" id="PS50928">
    <property type="entry name" value="ABC_TM1"/>
    <property type="match status" value="2"/>
</dbReference>
<feature type="transmembrane region" description="Helical" evidence="5">
    <location>
        <begin position="461"/>
        <end position="484"/>
    </location>
</feature>
<evidence type="ECO:0000256" key="1">
    <source>
        <dbReference type="ARBA" id="ARBA00004141"/>
    </source>
</evidence>
<dbReference type="Proteomes" id="UP000319252">
    <property type="component" value="Unassembled WGS sequence"/>
</dbReference>
<dbReference type="Pfam" id="PF00528">
    <property type="entry name" value="BPD_transp_1"/>
    <property type="match status" value="2"/>
</dbReference>
<evidence type="ECO:0000256" key="4">
    <source>
        <dbReference type="ARBA" id="ARBA00023136"/>
    </source>
</evidence>
<keyword evidence="2 5" id="KW-0812">Transmembrane</keyword>
<evidence type="ECO:0000256" key="2">
    <source>
        <dbReference type="ARBA" id="ARBA00022692"/>
    </source>
</evidence>
<dbReference type="PANTHER" id="PTHR42744:SF1">
    <property type="entry name" value="BINDING-PROTEIN-DEPENDENT TRANSPORT SYSTEMS INNER MEMBRANE COMPONENT"/>
    <property type="match status" value="1"/>
</dbReference>
<comment type="subcellular location">
    <subcellularLocation>
        <location evidence="5">Cell membrane</location>
        <topology evidence="5">Multi-pass membrane protein</topology>
    </subcellularLocation>
    <subcellularLocation>
        <location evidence="1">Membrane</location>
        <topology evidence="1">Multi-pass membrane protein</topology>
    </subcellularLocation>
</comment>
<name>A0A564RVI4_BIFLI</name>
<feature type="transmembrane region" description="Helical" evidence="5">
    <location>
        <begin position="429"/>
        <end position="449"/>
    </location>
</feature>
<evidence type="ECO:0000259" key="7">
    <source>
        <dbReference type="PROSITE" id="PS50928"/>
    </source>
</evidence>
<proteinExistence type="inferred from homology"/>
<accession>A0A564RVI4</accession>
<organism evidence="8 9">
    <name type="scientific">Bifidobacterium longum subsp. infantis</name>
    <dbReference type="NCBI Taxonomy" id="1682"/>
    <lineage>
        <taxon>Bacteria</taxon>
        <taxon>Bacillati</taxon>
        <taxon>Actinomycetota</taxon>
        <taxon>Actinomycetes</taxon>
        <taxon>Bifidobacteriales</taxon>
        <taxon>Bifidobacteriaceae</taxon>
        <taxon>Bifidobacterium</taxon>
    </lineage>
</organism>
<dbReference type="InterPro" id="IPR035906">
    <property type="entry name" value="MetI-like_sf"/>
</dbReference>